<dbReference type="GO" id="GO:0016301">
    <property type="term" value="F:kinase activity"/>
    <property type="evidence" value="ECO:0007669"/>
    <property type="project" value="UniProtKB-KW"/>
</dbReference>
<reference evidence="7 8" key="1">
    <citation type="submission" date="2018-06" db="EMBL/GenBank/DDBJ databases">
        <authorList>
            <consortium name="Pathogen Informatics"/>
            <person name="Doyle S."/>
        </authorList>
    </citation>
    <scope>NUCLEOTIDE SEQUENCE [LARGE SCALE GENOMIC DNA]</scope>
    <source>
        <strain evidence="7 8">NCTC12961</strain>
    </source>
</reference>
<keyword evidence="7" id="KW-0808">Transferase</keyword>
<dbReference type="AlphaFoldDB" id="A0A2X4UTU0"/>
<name>A0A2X4UTU0_SERPL</name>
<evidence type="ECO:0000256" key="1">
    <source>
        <dbReference type="ARBA" id="ARBA00004651"/>
    </source>
</evidence>
<dbReference type="EC" id="2.7.10.-" evidence="7"/>
<sequence>MSPVSLGCAYALMATPIYQATALVQVEKQLSGDSLLRETLDNSMGSMGQNSATQDEVSLAKSRYVIGKTVDDLGLTVRISPDYFPLFGKGLARLSGEPPPVLLISGMTVPAAMPGPGTDPDRAG</sequence>
<evidence type="ECO:0000256" key="3">
    <source>
        <dbReference type="ARBA" id="ARBA00022692"/>
    </source>
</evidence>
<gene>
    <name evidence="7" type="ORF">NCTC12961_03570</name>
</gene>
<evidence type="ECO:0000256" key="5">
    <source>
        <dbReference type="ARBA" id="ARBA00023136"/>
    </source>
</evidence>
<keyword evidence="5" id="KW-0472">Membrane</keyword>
<protein>
    <submittedName>
        <fullName evidence="7">Tyrosine-protein kinase in cps region</fullName>
        <ecNumber evidence="7">2.7.10.-</ecNumber>
    </submittedName>
</protein>
<dbReference type="Proteomes" id="UP000248897">
    <property type="component" value="Chromosome 1"/>
</dbReference>
<evidence type="ECO:0000313" key="8">
    <source>
        <dbReference type="Proteomes" id="UP000248897"/>
    </source>
</evidence>
<proteinExistence type="predicted"/>
<accession>A0A2X4UTU0</accession>
<feature type="domain" description="Polysaccharide chain length determinant N-terminal" evidence="6">
    <location>
        <begin position="6"/>
        <end position="73"/>
    </location>
</feature>
<evidence type="ECO:0000256" key="4">
    <source>
        <dbReference type="ARBA" id="ARBA00022989"/>
    </source>
</evidence>
<evidence type="ECO:0000259" key="6">
    <source>
        <dbReference type="Pfam" id="PF02706"/>
    </source>
</evidence>
<dbReference type="InterPro" id="IPR003856">
    <property type="entry name" value="LPS_length_determ_N"/>
</dbReference>
<comment type="subcellular location">
    <subcellularLocation>
        <location evidence="1">Cell membrane</location>
        <topology evidence="1">Multi-pass membrane protein</topology>
    </subcellularLocation>
</comment>
<dbReference type="Pfam" id="PF02706">
    <property type="entry name" value="Wzz"/>
    <property type="match status" value="1"/>
</dbReference>
<organism evidence="7 8">
    <name type="scientific">Serratia plymuthica</name>
    <dbReference type="NCBI Taxonomy" id="82996"/>
    <lineage>
        <taxon>Bacteria</taxon>
        <taxon>Pseudomonadati</taxon>
        <taxon>Pseudomonadota</taxon>
        <taxon>Gammaproteobacteria</taxon>
        <taxon>Enterobacterales</taxon>
        <taxon>Yersiniaceae</taxon>
        <taxon>Serratia</taxon>
    </lineage>
</organism>
<evidence type="ECO:0000256" key="2">
    <source>
        <dbReference type="ARBA" id="ARBA00022475"/>
    </source>
</evidence>
<keyword evidence="2" id="KW-1003">Cell membrane</keyword>
<keyword evidence="4" id="KW-1133">Transmembrane helix</keyword>
<keyword evidence="3" id="KW-0812">Transmembrane</keyword>
<evidence type="ECO:0000313" key="7">
    <source>
        <dbReference type="EMBL" id="SQI42271.1"/>
    </source>
</evidence>
<dbReference type="EMBL" id="LS483469">
    <property type="protein sequence ID" value="SQI42271.1"/>
    <property type="molecule type" value="Genomic_DNA"/>
</dbReference>
<dbReference type="GO" id="GO:0005886">
    <property type="term" value="C:plasma membrane"/>
    <property type="evidence" value="ECO:0007669"/>
    <property type="project" value="UniProtKB-SubCell"/>
</dbReference>
<keyword evidence="7" id="KW-0418">Kinase</keyword>